<dbReference type="Proteomes" id="UP000472268">
    <property type="component" value="Chromosome 6"/>
</dbReference>
<evidence type="ECO:0000256" key="6">
    <source>
        <dbReference type="ARBA" id="ARBA00022989"/>
    </source>
</evidence>
<dbReference type="GO" id="GO:0016503">
    <property type="term" value="F:pheromone receptor activity"/>
    <property type="evidence" value="ECO:0007669"/>
    <property type="project" value="InterPro"/>
</dbReference>
<keyword evidence="6 11" id="KW-1133">Transmembrane helix</keyword>
<keyword evidence="10 11" id="KW-0807">Transducer</keyword>
<evidence type="ECO:0000313" key="14">
    <source>
        <dbReference type="Proteomes" id="UP000472268"/>
    </source>
</evidence>
<dbReference type="GO" id="GO:0005886">
    <property type="term" value="C:plasma membrane"/>
    <property type="evidence" value="ECO:0007669"/>
    <property type="project" value="UniProtKB-SubCell"/>
</dbReference>
<dbReference type="PRINTS" id="PR01534">
    <property type="entry name" value="VOMERONASL1R"/>
</dbReference>
<evidence type="ECO:0000256" key="10">
    <source>
        <dbReference type="ARBA" id="ARBA00023224"/>
    </source>
</evidence>
<keyword evidence="5 11" id="KW-0812">Transmembrane</keyword>
<feature type="transmembrane region" description="Helical" evidence="11">
    <location>
        <begin position="123"/>
        <end position="143"/>
    </location>
</feature>
<feature type="domain" description="G-protein coupled receptors family 1 profile" evidence="12">
    <location>
        <begin position="4"/>
        <end position="277"/>
    </location>
</feature>
<evidence type="ECO:0000256" key="2">
    <source>
        <dbReference type="ARBA" id="ARBA00010663"/>
    </source>
</evidence>
<keyword evidence="4 11" id="KW-0589">Pheromone response</keyword>
<reference evidence="13 14" key="1">
    <citation type="submission" date="2019-05" db="EMBL/GenBank/DDBJ databases">
        <title>A Chromosome-scale Meerkat (S. suricatta) Genome Assembly.</title>
        <authorList>
            <person name="Dudchenko O."/>
            <person name="Lieberman Aiden E."/>
            <person name="Tung J."/>
            <person name="Barreiro L.B."/>
            <person name="Clutton-Brock T.H."/>
        </authorList>
    </citation>
    <scope>NUCLEOTIDE SEQUENCE [LARGE SCALE GENOMIC DNA]</scope>
</reference>
<keyword evidence="7 11" id="KW-0297">G-protein coupled receptor</keyword>
<protein>
    <recommendedName>
        <fullName evidence="11">Vomeronasal type-1 receptor</fullName>
    </recommendedName>
</protein>
<gene>
    <name evidence="13" type="primary">LOC115294045</name>
</gene>
<dbReference type="AlphaFoldDB" id="A0A673TP34"/>
<evidence type="ECO:0000256" key="5">
    <source>
        <dbReference type="ARBA" id="ARBA00022692"/>
    </source>
</evidence>
<dbReference type="Pfam" id="PF03402">
    <property type="entry name" value="V1R"/>
    <property type="match status" value="1"/>
</dbReference>
<comment type="similarity">
    <text evidence="2 11">Belongs to the G-protein coupled receptor 1 family.</text>
</comment>
<evidence type="ECO:0000256" key="11">
    <source>
        <dbReference type="RuleBase" id="RU364061"/>
    </source>
</evidence>
<reference evidence="13" key="2">
    <citation type="submission" date="2025-08" db="UniProtKB">
        <authorList>
            <consortium name="Ensembl"/>
        </authorList>
    </citation>
    <scope>IDENTIFICATION</scope>
</reference>
<dbReference type="InterPro" id="IPR017452">
    <property type="entry name" value="GPCR_Rhodpsn_7TM"/>
</dbReference>
<sequence length="304" mass="34759">MFNLNIFLIIGISANSFLLFHIFMLLLDHQPRTTDLIICHLALVHIMKLFIVLFLLCTDLLESLNFLNDLKCKILFCMNRVMRSHSICTTCLLSTLQAIIVSPSTSWLARFKHKCTKYIFHSFLLLWFLSLSLNSNCLLYTAAASNVTQNNLLNVSKYCSFSPISSLIRTLLLTLILSRDVFFIGAMLLASAYMVVLLSRHQRRCRHLHSTRLSSRVSPERRATRTLLLLVSFFVVMYWVDATISFSAALLWSYDPVILDVQKLVSNVYATVSALVVICSDKRIKTCFKSVGKLQSVCNYLFMK</sequence>
<name>A0A673TP34_SURSU</name>
<feature type="transmembrane region" description="Helical" evidence="11">
    <location>
        <begin position="39"/>
        <end position="61"/>
    </location>
</feature>
<evidence type="ECO:0000256" key="8">
    <source>
        <dbReference type="ARBA" id="ARBA00023136"/>
    </source>
</evidence>
<reference evidence="13" key="3">
    <citation type="submission" date="2025-09" db="UniProtKB">
        <authorList>
            <consortium name="Ensembl"/>
        </authorList>
    </citation>
    <scope>IDENTIFICATION</scope>
</reference>
<evidence type="ECO:0000259" key="12">
    <source>
        <dbReference type="PROSITE" id="PS50262"/>
    </source>
</evidence>
<evidence type="ECO:0000256" key="7">
    <source>
        <dbReference type="ARBA" id="ARBA00023040"/>
    </source>
</evidence>
<evidence type="ECO:0000313" key="13">
    <source>
        <dbReference type="Ensembl" id="ENSSSUP00005015112.1"/>
    </source>
</evidence>
<dbReference type="Ensembl" id="ENSSSUT00005017250.1">
    <property type="protein sequence ID" value="ENSSSUP00005015112.1"/>
    <property type="gene ID" value="ENSSSUG00005009763.1"/>
</dbReference>
<keyword evidence="14" id="KW-1185">Reference proteome</keyword>
<feature type="transmembrane region" description="Helical" evidence="11">
    <location>
        <begin position="6"/>
        <end position="27"/>
    </location>
</feature>
<dbReference type="GO" id="GO:0007606">
    <property type="term" value="P:sensory perception of chemical stimulus"/>
    <property type="evidence" value="ECO:0007669"/>
    <property type="project" value="UniProtKB-ARBA"/>
</dbReference>
<comment type="subcellular location">
    <subcellularLocation>
        <location evidence="1 11">Cell membrane</location>
        <topology evidence="1 11">Multi-pass membrane protein</topology>
    </subcellularLocation>
</comment>
<keyword evidence="8 11" id="KW-0472">Membrane</keyword>
<evidence type="ECO:0000256" key="4">
    <source>
        <dbReference type="ARBA" id="ARBA00022507"/>
    </source>
</evidence>
<accession>A0A673TP34</accession>
<dbReference type="InterPro" id="IPR004072">
    <property type="entry name" value="Vmron_rcpt_1"/>
</dbReference>
<organism evidence="13 14">
    <name type="scientific">Suricata suricatta</name>
    <name type="common">Meerkat</name>
    <dbReference type="NCBI Taxonomy" id="37032"/>
    <lineage>
        <taxon>Eukaryota</taxon>
        <taxon>Metazoa</taxon>
        <taxon>Chordata</taxon>
        <taxon>Craniata</taxon>
        <taxon>Vertebrata</taxon>
        <taxon>Euteleostomi</taxon>
        <taxon>Mammalia</taxon>
        <taxon>Eutheria</taxon>
        <taxon>Laurasiatheria</taxon>
        <taxon>Carnivora</taxon>
        <taxon>Feliformia</taxon>
        <taxon>Herpestidae</taxon>
        <taxon>Suricata</taxon>
    </lineage>
</organism>
<evidence type="ECO:0000256" key="1">
    <source>
        <dbReference type="ARBA" id="ARBA00004651"/>
    </source>
</evidence>
<dbReference type="GO" id="GO:0019236">
    <property type="term" value="P:response to pheromone"/>
    <property type="evidence" value="ECO:0007669"/>
    <property type="project" value="UniProtKB-KW"/>
</dbReference>
<feature type="transmembrane region" description="Helical" evidence="11">
    <location>
        <begin position="226"/>
        <end position="252"/>
    </location>
</feature>
<dbReference type="PROSITE" id="PS50262">
    <property type="entry name" value="G_PROTEIN_RECEP_F1_2"/>
    <property type="match status" value="1"/>
</dbReference>
<dbReference type="Gene3D" id="1.20.1070.10">
    <property type="entry name" value="Rhodopsin 7-helix transmembrane proteins"/>
    <property type="match status" value="1"/>
</dbReference>
<dbReference type="FunFam" id="1.20.1070.10:FF:000051">
    <property type="entry name" value="Vomeronasal type-1 receptor"/>
    <property type="match status" value="1"/>
</dbReference>
<dbReference type="OMA" id="CLSICIT"/>
<evidence type="ECO:0000256" key="9">
    <source>
        <dbReference type="ARBA" id="ARBA00023170"/>
    </source>
</evidence>
<feature type="transmembrane region" description="Helical" evidence="11">
    <location>
        <begin position="81"/>
        <end position="102"/>
    </location>
</feature>
<keyword evidence="3 11" id="KW-1003">Cell membrane</keyword>
<evidence type="ECO:0000256" key="3">
    <source>
        <dbReference type="ARBA" id="ARBA00022475"/>
    </source>
</evidence>
<feature type="transmembrane region" description="Helical" evidence="11">
    <location>
        <begin position="264"/>
        <end position="280"/>
    </location>
</feature>
<dbReference type="PANTHER" id="PTHR24062">
    <property type="entry name" value="VOMERONASAL TYPE-1 RECEPTOR"/>
    <property type="match status" value="1"/>
</dbReference>
<feature type="transmembrane region" description="Helical" evidence="11">
    <location>
        <begin position="181"/>
        <end position="199"/>
    </location>
</feature>
<proteinExistence type="inferred from homology"/>
<dbReference type="SUPFAM" id="SSF81321">
    <property type="entry name" value="Family A G protein-coupled receptor-like"/>
    <property type="match status" value="1"/>
</dbReference>
<keyword evidence="9 11" id="KW-0675">Receptor</keyword>